<dbReference type="PANTHER" id="PTHR43046:SF16">
    <property type="entry name" value="ADP-RIBOSE PYROPHOSPHATASE YJHB-RELATED"/>
    <property type="match status" value="1"/>
</dbReference>
<reference evidence="5 6" key="1">
    <citation type="submission" date="2019-02" db="EMBL/GenBank/DDBJ databases">
        <title>Deep-cultivation of Planctomycetes and their phenomic and genomic characterization uncovers novel biology.</title>
        <authorList>
            <person name="Wiegand S."/>
            <person name="Jogler M."/>
            <person name="Boedeker C."/>
            <person name="Pinto D."/>
            <person name="Vollmers J."/>
            <person name="Rivas-Marin E."/>
            <person name="Kohn T."/>
            <person name="Peeters S.H."/>
            <person name="Heuer A."/>
            <person name="Rast P."/>
            <person name="Oberbeckmann S."/>
            <person name="Bunk B."/>
            <person name="Jeske O."/>
            <person name="Meyerdierks A."/>
            <person name="Storesund J.E."/>
            <person name="Kallscheuer N."/>
            <person name="Luecker S."/>
            <person name="Lage O.M."/>
            <person name="Pohl T."/>
            <person name="Merkel B.J."/>
            <person name="Hornburger P."/>
            <person name="Mueller R.-W."/>
            <person name="Bruemmer F."/>
            <person name="Labrenz M."/>
            <person name="Spormann A.M."/>
            <person name="Op den Camp H."/>
            <person name="Overmann J."/>
            <person name="Amann R."/>
            <person name="Jetten M.S.M."/>
            <person name="Mascher T."/>
            <person name="Medema M.H."/>
            <person name="Devos D.P."/>
            <person name="Kaster A.-K."/>
            <person name="Ovreas L."/>
            <person name="Rohde M."/>
            <person name="Galperin M.Y."/>
            <person name="Jogler C."/>
        </authorList>
    </citation>
    <scope>NUCLEOTIDE SEQUENCE [LARGE SCALE GENOMIC DNA]</scope>
    <source>
        <strain evidence="5 6">ETA_A8</strain>
    </source>
</reference>
<dbReference type="InterPro" id="IPR015797">
    <property type="entry name" value="NUDIX_hydrolase-like_dom_sf"/>
</dbReference>
<dbReference type="PROSITE" id="PS00893">
    <property type="entry name" value="NUDIX_BOX"/>
    <property type="match status" value="1"/>
</dbReference>
<keyword evidence="2 3" id="KW-0378">Hydrolase</keyword>
<evidence type="ECO:0000256" key="3">
    <source>
        <dbReference type="RuleBase" id="RU003476"/>
    </source>
</evidence>
<sequence>MPANKCTRVAAYGLIVEGERILLCRISPELPRLAGLWTLPGGGLDFGEAPADGMVRELAEETGLIVKPICLVNVDANVLQVDEVVMHNVRIFYRAQVIGGELRHEVQGSTDRCQWWHREELPPLVELGQLGIRLAFG</sequence>
<dbReference type="SUPFAM" id="SSF55811">
    <property type="entry name" value="Nudix"/>
    <property type="match status" value="1"/>
</dbReference>
<dbReference type="PRINTS" id="PR00502">
    <property type="entry name" value="NUDIXFAMILY"/>
</dbReference>
<name>A0A517Y5Z0_9BACT</name>
<dbReference type="RefSeq" id="WP_145084944.1">
    <property type="nucleotide sequence ID" value="NZ_CP036274.1"/>
</dbReference>
<comment type="similarity">
    <text evidence="3">Belongs to the Nudix hydrolase family.</text>
</comment>
<evidence type="ECO:0000256" key="2">
    <source>
        <dbReference type="ARBA" id="ARBA00022801"/>
    </source>
</evidence>
<dbReference type="PANTHER" id="PTHR43046">
    <property type="entry name" value="GDP-MANNOSE MANNOSYL HYDROLASE"/>
    <property type="match status" value="1"/>
</dbReference>
<dbReference type="OrthoDB" id="9804442at2"/>
<organism evidence="5 6">
    <name type="scientific">Anatilimnocola aggregata</name>
    <dbReference type="NCBI Taxonomy" id="2528021"/>
    <lineage>
        <taxon>Bacteria</taxon>
        <taxon>Pseudomonadati</taxon>
        <taxon>Planctomycetota</taxon>
        <taxon>Planctomycetia</taxon>
        <taxon>Pirellulales</taxon>
        <taxon>Pirellulaceae</taxon>
        <taxon>Anatilimnocola</taxon>
    </lineage>
</organism>
<proteinExistence type="inferred from homology"/>
<dbReference type="Proteomes" id="UP000315017">
    <property type="component" value="Chromosome"/>
</dbReference>
<dbReference type="InterPro" id="IPR000086">
    <property type="entry name" value="NUDIX_hydrolase_dom"/>
</dbReference>
<dbReference type="Pfam" id="PF00293">
    <property type="entry name" value="NUDIX"/>
    <property type="match status" value="1"/>
</dbReference>
<comment type="cofactor">
    <cofactor evidence="1">
        <name>Mg(2+)</name>
        <dbReference type="ChEBI" id="CHEBI:18420"/>
    </cofactor>
</comment>
<dbReference type="GO" id="GO:0016787">
    <property type="term" value="F:hydrolase activity"/>
    <property type="evidence" value="ECO:0007669"/>
    <property type="project" value="UniProtKB-KW"/>
</dbReference>
<dbReference type="CDD" id="cd02883">
    <property type="entry name" value="NUDIX_Hydrolase"/>
    <property type="match status" value="1"/>
</dbReference>
<evidence type="ECO:0000313" key="5">
    <source>
        <dbReference type="EMBL" id="QDU25654.1"/>
    </source>
</evidence>
<dbReference type="KEGG" id="aagg:ETAA8_07240"/>
<evidence type="ECO:0000256" key="1">
    <source>
        <dbReference type="ARBA" id="ARBA00001946"/>
    </source>
</evidence>
<dbReference type="Gene3D" id="3.90.79.10">
    <property type="entry name" value="Nucleoside Triphosphate Pyrophosphohydrolase"/>
    <property type="match status" value="1"/>
</dbReference>
<protein>
    <recommendedName>
        <fullName evidence="4">Nudix hydrolase domain-containing protein</fullName>
    </recommendedName>
</protein>
<keyword evidence="6" id="KW-1185">Reference proteome</keyword>
<feature type="domain" description="Nudix hydrolase" evidence="4">
    <location>
        <begin position="6"/>
        <end position="137"/>
    </location>
</feature>
<gene>
    <name evidence="5" type="ORF">ETAA8_07240</name>
</gene>
<evidence type="ECO:0000313" key="6">
    <source>
        <dbReference type="Proteomes" id="UP000315017"/>
    </source>
</evidence>
<evidence type="ECO:0000259" key="4">
    <source>
        <dbReference type="PROSITE" id="PS51462"/>
    </source>
</evidence>
<dbReference type="InterPro" id="IPR020084">
    <property type="entry name" value="NUDIX_hydrolase_CS"/>
</dbReference>
<accession>A0A517Y5Z0</accession>
<dbReference type="AlphaFoldDB" id="A0A517Y5Z0"/>
<dbReference type="PROSITE" id="PS51462">
    <property type="entry name" value="NUDIX"/>
    <property type="match status" value="1"/>
</dbReference>
<dbReference type="InterPro" id="IPR020476">
    <property type="entry name" value="Nudix_hydrolase"/>
</dbReference>
<dbReference type="EMBL" id="CP036274">
    <property type="protein sequence ID" value="QDU25654.1"/>
    <property type="molecule type" value="Genomic_DNA"/>
</dbReference>